<name>A0ABM3NPI1_ACIJB</name>
<dbReference type="SMART" id="SM00248">
    <property type="entry name" value="ANK"/>
    <property type="match status" value="5"/>
</dbReference>
<evidence type="ECO:0000313" key="5">
    <source>
        <dbReference type="Proteomes" id="UP001652583"/>
    </source>
</evidence>
<feature type="repeat" description="ANK" evidence="3">
    <location>
        <begin position="184"/>
        <end position="216"/>
    </location>
</feature>
<accession>A0ABM3NPI1</accession>
<dbReference type="PANTHER" id="PTHR24203:SF45">
    <property type="entry name" value="ANKYRIN REPEAT DOMAIN 6"/>
    <property type="match status" value="1"/>
</dbReference>
<keyword evidence="1" id="KW-0677">Repeat</keyword>
<keyword evidence="2 3" id="KW-0040">ANK repeat</keyword>
<dbReference type="PANTHER" id="PTHR24203">
    <property type="entry name" value="ANKYRIN REPEAT FAMILY PROTEIN"/>
    <property type="match status" value="1"/>
</dbReference>
<evidence type="ECO:0000256" key="2">
    <source>
        <dbReference type="ARBA" id="ARBA00023043"/>
    </source>
</evidence>
<dbReference type="RefSeq" id="XP_053061342.1">
    <property type="nucleotide sequence ID" value="XM_053205367.1"/>
</dbReference>
<dbReference type="PROSITE" id="PS50088">
    <property type="entry name" value="ANK_REPEAT"/>
    <property type="match status" value="3"/>
</dbReference>
<proteinExistence type="predicted"/>
<dbReference type="InterPro" id="IPR036770">
    <property type="entry name" value="Ankyrin_rpt-contain_sf"/>
</dbReference>
<evidence type="ECO:0000313" key="6">
    <source>
        <dbReference type="RefSeq" id="XP_053061342.1"/>
    </source>
</evidence>
<organism evidence="5 6">
    <name type="scientific">Acinonyx jubatus</name>
    <name type="common">Cheetah</name>
    <dbReference type="NCBI Taxonomy" id="32536"/>
    <lineage>
        <taxon>Eukaryota</taxon>
        <taxon>Metazoa</taxon>
        <taxon>Chordata</taxon>
        <taxon>Craniata</taxon>
        <taxon>Vertebrata</taxon>
        <taxon>Euteleostomi</taxon>
        <taxon>Mammalia</taxon>
        <taxon>Eutheria</taxon>
        <taxon>Laurasiatheria</taxon>
        <taxon>Carnivora</taxon>
        <taxon>Feliformia</taxon>
        <taxon>Felidae</taxon>
        <taxon>Felinae</taxon>
        <taxon>Acinonyx</taxon>
    </lineage>
</organism>
<dbReference type="Gene3D" id="1.25.40.20">
    <property type="entry name" value="Ankyrin repeat-containing domain"/>
    <property type="match status" value="3"/>
</dbReference>
<dbReference type="SUPFAM" id="SSF48403">
    <property type="entry name" value="Ankyrin repeat"/>
    <property type="match status" value="1"/>
</dbReference>
<sequence>MVRHPQARAPESRRPILEALLRPSTAAPLSTFWTWLLGKSLCLGPSFCLGALPLPRTRGIPTPHSVSQVAWHPWRFRRGPPGRGLPRNCMEGISSWRTGPQGGLPLGMDSGSSRPGEQNRTEAGAERELRWVELSSEEALGAQTEGPSAPQAWGRLLQAVWRGHPGLVTKLLRQGASVEERDRAGRTPLHLAVLRGHVPLVRLLLQRGAAVGAADRAGRTPLHEAAWHGHSRVAELLLQRGAPAAARSRAGLTPLHWAAALGRTLLAGRLLGAPGPGPAAADARGWTAAHWAAAGGRLPVLELLLAAGGAGPDGALLVAAAAGRGAALRLLLARGARVDARDGAGATALGIAASLGRTQGCCWWTPACCPAASGLGSGAGC</sequence>
<dbReference type="Pfam" id="PF12796">
    <property type="entry name" value="Ank_2"/>
    <property type="match status" value="1"/>
</dbReference>
<reference evidence="5" key="1">
    <citation type="submission" date="2025-05" db="UniProtKB">
        <authorList>
            <consortium name="RefSeq"/>
        </authorList>
    </citation>
    <scope>NUCLEOTIDE SEQUENCE [LARGE SCALE GENOMIC DNA]</scope>
</reference>
<dbReference type="Pfam" id="PF13637">
    <property type="entry name" value="Ank_4"/>
    <property type="match status" value="1"/>
</dbReference>
<evidence type="ECO:0000256" key="4">
    <source>
        <dbReference type="SAM" id="MobiDB-lite"/>
    </source>
</evidence>
<dbReference type="PRINTS" id="PR01415">
    <property type="entry name" value="ANKYRIN"/>
</dbReference>
<dbReference type="PROSITE" id="PS50297">
    <property type="entry name" value="ANK_REP_REGION"/>
    <property type="match status" value="3"/>
</dbReference>
<dbReference type="GeneID" id="113599161"/>
<keyword evidence="5" id="KW-1185">Reference proteome</keyword>
<feature type="repeat" description="ANK" evidence="3">
    <location>
        <begin position="217"/>
        <end position="249"/>
    </location>
</feature>
<evidence type="ECO:0000256" key="1">
    <source>
        <dbReference type="ARBA" id="ARBA00022737"/>
    </source>
</evidence>
<gene>
    <name evidence="6" type="primary">ANKRD65</name>
</gene>
<dbReference type="InterPro" id="IPR002110">
    <property type="entry name" value="Ankyrin_rpt"/>
</dbReference>
<reference evidence="6" key="2">
    <citation type="submission" date="2025-08" db="UniProtKB">
        <authorList>
            <consortium name="RefSeq"/>
        </authorList>
    </citation>
    <scope>IDENTIFICATION</scope>
    <source>
        <tissue evidence="6">Blood</tissue>
    </source>
</reference>
<evidence type="ECO:0000256" key="3">
    <source>
        <dbReference type="PROSITE-ProRule" id="PRU00023"/>
    </source>
</evidence>
<protein>
    <submittedName>
        <fullName evidence="6">Ankyrin repeat domain-containing protein 65 isoform X5</fullName>
    </submittedName>
</protein>
<dbReference type="Proteomes" id="UP001652583">
    <property type="component" value="Chromosome C1"/>
</dbReference>
<feature type="repeat" description="ANK" evidence="3">
    <location>
        <begin position="284"/>
        <end position="308"/>
    </location>
</feature>
<feature type="region of interest" description="Disordered" evidence="4">
    <location>
        <begin position="97"/>
        <end position="125"/>
    </location>
</feature>